<evidence type="ECO:0000256" key="1">
    <source>
        <dbReference type="SAM" id="MobiDB-lite"/>
    </source>
</evidence>
<organism evidence="3 4">
    <name type="scientific">Tepidiforma bonchosmolovskayae</name>
    <dbReference type="NCBI Taxonomy" id="2601677"/>
    <lineage>
        <taxon>Bacteria</taxon>
        <taxon>Bacillati</taxon>
        <taxon>Chloroflexota</taxon>
        <taxon>Tepidiformia</taxon>
        <taxon>Tepidiformales</taxon>
        <taxon>Tepidiformaceae</taxon>
        <taxon>Tepidiforma</taxon>
    </lineage>
</organism>
<reference evidence="3 4" key="1">
    <citation type="submission" date="2019-10" db="EMBL/GenBank/DDBJ databases">
        <title>Thermopilla bonchosmolovskayae gen. nov., sp. nov., a moderately thermophilic Chloroflexi bacterium from a Chukotka hot spring (Arctic, Russia), representing a novel classis Thermopillaia, which include previously uncultivated lineage OLB14.</title>
        <authorList>
            <person name="Kochetkova T.V."/>
            <person name="Zayulina K.S."/>
            <person name="Zhigarkov V.S."/>
            <person name="Minaev N.V."/>
            <person name="Novikov A."/>
            <person name="Toshchakov S.V."/>
            <person name="Elcheninov A.G."/>
            <person name="Kublanov I.V."/>
        </authorList>
    </citation>
    <scope>NUCLEOTIDE SEQUENCE [LARGE SCALE GENOMIC DNA]</scope>
    <source>
        <strain evidence="3 4">3753O</strain>
    </source>
</reference>
<feature type="compositionally biased region" description="Low complexity" evidence="1">
    <location>
        <begin position="61"/>
        <end position="74"/>
    </location>
</feature>
<evidence type="ECO:0000313" key="4">
    <source>
        <dbReference type="Proteomes" id="UP000326331"/>
    </source>
</evidence>
<keyword evidence="2" id="KW-1133">Transmembrane helix</keyword>
<accession>A0ABX6BYK9</accession>
<keyword evidence="4" id="KW-1185">Reference proteome</keyword>
<dbReference type="Proteomes" id="UP000326331">
    <property type="component" value="Chromosome"/>
</dbReference>
<feature type="region of interest" description="Disordered" evidence="1">
    <location>
        <begin position="45"/>
        <end position="76"/>
    </location>
</feature>
<name>A0ABX6BYK9_9CHLR</name>
<feature type="transmembrane region" description="Helical" evidence="2">
    <location>
        <begin position="25"/>
        <end position="46"/>
    </location>
</feature>
<evidence type="ECO:0000256" key="2">
    <source>
        <dbReference type="SAM" id="Phobius"/>
    </source>
</evidence>
<dbReference type="EMBL" id="CP042829">
    <property type="protein sequence ID" value="QFG02039.1"/>
    <property type="molecule type" value="Genomic_DNA"/>
</dbReference>
<evidence type="ECO:0000313" key="3">
    <source>
        <dbReference type="EMBL" id="QFG02039.1"/>
    </source>
</evidence>
<protein>
    <submittedName>
        <fullName evidence="3">DUF1800 domain-containing protein</fullName>
    </submittedName>
</protein>
<proteinExistence type="predicted"/>
<dbReference type="RefSeq" id="WP_158065977.1">
    <property type="nucleotide sequence ID" value="NZ_CP042829.1"/>
</dbReference>
<keyword evidence="2" id="KW-0812">Transmembrane</keyword>
<sequence>MVDEGERAVLDPTERHSRRKLRRRAFLAAAGGVAAGGLTIGTATLMSGGTGKRREPGGSPPEGEATAAEAGTGPIADPLRRAAHLLRRAGFGGTPGEIAEFASLTPEEAADRLVDFEETDNAALEQRITRANFNLTRLRGGDGRPGMASDMRAWWLTRMAYTSRPLEERMTLIWHGLLTSELGKLGIPRTKFMLIQNELFRRMALPRYDDLLKAISRDPAMMVYLDTIQSSAAHPNENYARELMELFSMGVGNYTEQDVREAARAFTGWRLTAPPRVQLPEGASEAERRAAQDAAAEAYEPEFVIQPRLQDRGMKTFLGKTGPFGGDEIIDIIMSHDAPSRFIPVRLFREFAHANPGPETVTWLAEVWNGSGHDIREVVRAILKSAEFNSEAAYRAKIKSPVEFVVGAVRGLELETDFRATLRFWGPMGQTLFQPPNVAGWPGGPAWLASATFFARLNFLDAFLFPRGRPLRIEALLAREDASGMVDEALRRLVDGVMSDGARGALVAHAESIRDPVERVATVAYLVLASPEYQLA</sequence>
<dbReference type="Pfam" id="PF08811">
    <property type="entry name" value="DUF1800"/>
    <property type="match status" value="1"/>
</dbReference>
<keyword evidence="2" id="KW-0472">Membrane</keyword>
<gene>
    <name evidence="3" type="ORF">Tbon_01535</name>
</gene>
<dbReference type="InterPro" id="IPR014917">
    <property type="entry name" value="DUF1800"/>
</dbReference>